<feature type="compositionally biased region" description="Acidic residues" evidence="1">
    <location>
        <begin position="195"/>
        <end position="212"/>
    </location>
</feature>
<evidence type="ECO:0000256" key="1">
    <source>
        <dbReference type="SAM" id="MobiDB-lite"/>
    </source>
</evidence>
<feature type="compositionally biased region" description="Polar residues" evidence="1">
    <location>
        <begin position="165"/>
        <end position="175"/>
    </location>
</feature>
<dbReference type="InterPro" id="IPR014256">
    <property type="entry name" value="Spore_VI_D"/>
</dbReference>
<dbReference type="RefSeq" id="WP_088076106.1">
    <property type="nucleotide sequence ID" value="NZ_JAHQCR010000045.1"/>
</dbReference>
<evidence type="ECO:0000313" key="4">
    <source>
        <dbReference type="Proteomes" id="UP000790580"/>
    </source>
</evidence>
<keyword evidence="4" id="KW-1185">Reference proteome</keyword>
<evidence type="ECO:0000313" key="3">
    <source>
        <dbReference type="EMBL" id="MBU9721940.1"/>
    </source>
</evidence>
<dbReference type="Gene3D" id="3.10.350.10">
    <property type="entry name" value="LysM domain"/>
    <property type="match status" value="1"/>
</dbReference>
<proteinExistence type="predicted"/>
<feature type="domain" description="LysM" evidence="2">
    <location>
        <begin position="366"/>
        <end position="409"/>
    </location>
</feature>
<dbReference type="PROSITE" id="PS51782">
    <property type="entry name" value="LYSM"/>
    <property type="match status" value="1"/>
</dbReference>
<dbReference type="SMART" id="SM00257">
    <property type="entry name" value="LysM"/>
    <property type="match status" value="1"/>
</dbReference>
<organism evidence="3 4">
    <name type="scientific">Evansella alkalicola</name>
    <dbReference type="NCBI Taxonomy" id="745819"/>
    <lineage>
        <taxon>Bacteria</taxon>
        <taxon>Bacillati</taxon>
        <taxon>Bacillota</taxon>
        <taxon>Bacilli</taxon>
        <taxon>Bacillales</taxon>
        <taxon>Bacillaceae</taxon>
        <taxon>Evansella</taxon>
    </lineage>
</organism>
<dbReference type="InterPro" id="IPR048862">
    <property type="entry name" value="SPOCS_spoVID_N"/>
</dbReference>
<evidence type="ECO:0000259" key="2">
    <source>
        <dbReference type="PROSITE" id="PS51782"/>
    </source>
</evidence>
<feature type="region of interest" description="Disordered" evidence="1">
    <location>
        <begin position="144"/>
        <end position="345"/>
    </location>
</feature>
<dbReference type="Pfam" id="PF20918">
    <property type="entry name" value="SPOCS_spoVID-N"/>
    <property type="match status" value="1"/>
</dbReference>
<dbReference type="InterPro" id="IPR036779">
    <property type="entry name" value="LysM_dom_sf"/>
</dbReference>
<feature type="compositionally biased region" description="Polar residues" evidence="1">
    <location>
        <begin position="144"/>
        <end position="153"/>
    </location>
</feature>
<name>A0ABS6JTP3_9BACI</name>
<dbReference type="Pfam" id="PF01476">
    <property type="entry name" value="LysM"/>
    <property type="match status" value="1"/>
</dbReference>
<dbReference type="SUPFAM" id="SSF54106">
    <property type="entry name" value="LysM domain"/>
    <property type="match status" value="1"/>
</dbReference>
<gene>
    <name evidence="3" type="primary">spoVID</name>
    <name evidence="3" type="ORF">KS407_10885</name>
</gene>
<accession>A0ABS6JTP3</accession>
<feature type="compositionally biased region" description="Acidic residues" evidence="1">
    <location>
        <begin position="250"/>
        <end position="271"/>
    </location>
</feature>
<sequence length="422" mass="47698">MTYEQPSSLSFSIKESVWLNRGSEIDELLSLVLEPDISIQEEGDQVFVRGNLQLYGEYRPKEAEENDSGTFADQVSFRSVEEVSMSDDGVGLIRHSFPLDVTIPKERIDNLDNLFVTVDEFDYELPGKGCIELEANVSVSGIKSDQSSYSFSEARNDSYEESFERSVNQEQSTPEPEQFEDSRVSYNEFQYEEPNVNEEPVESFQPEQEDDERSFHFEAVRPAEEEPNEEDYVLENVDDGESRYQGQEFGEVEAEAEPNIEQDTTSEEPVEVEPARGETSNQEEPTPVEVVDAVTSDEGEERVESTTPTVKFASNPNVSSVDDDRPAGEGEENGSEAAEVQPRKEENALYLTKMLTKGEEEFSKLKMCIVQDGETLEMIAERYKLQVSQLVRMNRLNEDRVSEGEILYIPVKATVSSETSDS</sequence>
<dbReference type="NCBIfam" id="TIGR02907">
    <property type="entry name" value="spore_VI_D"/>
    <property type="match status" value="1"/>
</dbReference>
<protein>
    <submittedName>
        <fullName evidence="3">Stage VI sporulation protein D</fullName>
    </submittedName>
</protein>
<feature type="compositionally biased region" description="Basic and acidic residues" evidence="1">
    <location>
        <begin position="213"/>
        <end position="224"/>
    </location>
</feature>
<feature type="compositionally biased region" description="Polar residues" evidence="1">
    <location>
        <begin position="305"/>
        <end position="320"/>
    </location>
</feature>
<dbReference type="InterPro" id="IPR018392">
    <property type="entry name" value="LysM"/>
</dbReference>
<reference evidence="3 4" key="1">
    <citation type="submission" date="2021-06" db="EMBL/GenBank/DDBJ databases">
        <title>Bacillus sp. RD4P76, an endophyte from a halophyte.</title>
        <authorList>
            <person name="Sun J.-Q."/>
        </authorList>
    </citation>
    <scope>NUCLEOTIDE SEQUENCE [LARGE SCALE GENOMIC DNA]</scope>
    <source>
        <strain evidence="3 4">JCM 17098</strain>
    </source>
</reference>
<feature type="compositionally biased region" description="Basic and acidic residues" evidence="1">
    <location>
        <begin position="154"/>
        <end position="164"/>
    </location>
</feature>
<dbReference type="EMBL" id="JAHQCR010000045">
    <property type="protein sequence ID" value="MBU9721940.1"/>
    <property type="molecule type" value="Genomic_DNA"/>
</dbReference>
<dbReference type="Proteomes" id="UP000790580">
    <property type="component" value="Unassembled WGS sequence"/>
</dbReference>
<feature type="compositionally biased region" description="Acidic residues" evidence="1">
    <location>
        <begin position="225"/>
        <end position="239"/>
    </location>
</feature>
<dbReference type="CDD" id="cd00118">
    <property type="entry name" value="LysM"/>
    <property type="match status" value="1"/>
</dbReference>
<comment type="caution">
    <text evidence="3">The sequence shown here is derived from an EMBL/GenBank/DDBJ whole genome shotgun (WGS) entry which is preliminary data.</text>
</comment>